<evidence type="ECO:0000256" key="1">
    <source>
        <dbReference type="SAM" id="Coils"/>
    </source>
</evidence>
<keyword evidence="3" id="KW-1185">Reference proteome</keyword>
<feature type="coiled-coil region" evidence="1">
    <location>
        <begin position="45"/>
        <end position="116"/>
    </location>
</feature>
<accession>A0A811UI84</accession>
<dbReference type="AlphaFoldDB" id="A0A811UI84"/>
<reference evidence="2" key="1">
    <citation type="submission" date="2020-11" db="EMBL/GenBank/DDBJ databases">
        <authorList>
            <person name="Whitehead M."/>
        </authorList>
    </citation>
    <scope>NUCLEOTIDE SEQUENCE</scope>
    <source>
        <strain evidence="2">EGII</strain>
    </source>
</reference>
<organism evidence="2 3">
    <name type="scientific">Ceratitis capitata</name>
    <name type="common">Mediterranean fruit fly</name>
    <name type="synonym">Tephritis capitata</name>
    <dbReference type="NCBI Taxonomy" id="7213"/>
    <lineage>
        <taxon>Eukaryota</taxon>
        <taxon>Metazoa</taxon>
        <taxon>Ecdysozoa</taxon>
        <taxon>Arthropoda</taxon>
        <taxon>Hexapoda</taxon>
        <taxon>Insecta</taxon>
        <taxon>Pterygota</taxon>
        <taxon>Neoptera</taxon>
        <taxon>Endopterygota</taxon>
        <taxon>Diptera</taxon>
        <taxon>Brachycera</taxon>
        <taxon>Muscomorpha</taxon>
        <taxon>Tephritoidea</taxon>
        <taxon>Tephritidae</taxon>
        <taxon>Ceratitis</taxon>
        <taxon>Ceratitis</taxon>
    </lineage>
</organism>
<name>A0A811UI84_CERCA</name>
<comment type="caution">
    <text evidence="2">The sequence shown here is derived from an EMBL/GenBank/DDBJ whole genome shotgun (WGS) entry which is preliminary data.</text>
</comment>
<keyword evidence="1" id="KW-0175">Coiled coil</keyword>
<evidence type="ECO:0000313" key="2">
    <source>
        <dbReference type="EMBL" id="CAD6997557.1"/>
    </source>
</evidence>
<sequence>MTLEEFQYFSLLEEKRPRYDIPHSDECLDENVELVCAHERFAVAARQYQTNNSKLKKKIDDLEKEIKDLNERNTFWQTKTTKTHMDASADTIVFAKNDFEDEKSRYTEEEKNLAQNINYISSKAYTTIWDSGSHTSGHL</sequence>
<dbReference type="EMBL" id="CAJHJT010000012">
    <property type="protein sequence ID" value="CAD6997557.1"/>
    <property type="molecule type" value="Genomic_DNA"/>
</dbReference>
<protein>
    <submittedName>
        <fullName evidence="2">(Mediterranean fruit fly) hypothetical protein</fullName>
    </submittedName>
</protein>
<proteinExistence type="predicted"/>
<dbReference type="Proteomes" id="UP000606786">
    <property type="component" value="Unassembled WGS sequence"/>
</dbReference>
<evidence type="ECO:0000313" key="3">
    <source>
        <dbReference type="Proteomes" id="UP000606786"/>
    </source>
</evidence>
<gene>
    <name evidence="2" type="ORF">CCAP1982_LOCUS6195</name>
</gene>